<protein>
    <submittedName>
        <fullName evidence="2">Uncharacterized protein</fullName>
    </submittedName>
</protein>
<dbReference type="EMBL" id="KP790011">
    <property type="protein sequence ID" value="AKC03061.1"/>
    <property type="molecule type" value="Genomic_DNA"/>
</dbReference>
<evidence type="ECO:0000313" key="2">
    <source>
        <dbReference type="EMBL" id="AKC03061.1"/>
    </source>
</evidence>
<gene>
    <name evidence="2" type="ORF">Gsput1_36</name>
</gene>
<accession>A0A0E3T689</accession>
<name>A0A0E3T689_9CAUD</name>
<keyword evidence="3" id="KW-1185">Reference proteome</keyword>
<proteinExistence type="predicted"/>
<dbReference type="RefSeq" id="YP_009275722.1">
    <property type="nucleotide sequence ID" value="NC_030932.1"/>
</dbReference>
<keyword evidence="1" id="KW-0175">Coiled coil</keyword>
<sequence>MNNHTSGVHIDADLAVQVIGSQADTIADLRVQLDELRAENAELCADIADLCDSLDEASETMNTLGDVCDCADDLDEDDAENGTDGEPFMLGKYRDVEGDVWRHVTDGWKVIQKANGAPLALMPTLPWGEIAHYAPFELIEAAL</sequence>
<dbReference type="Proteomes" id="UP000033018">
    <property type="component" value="Segment"/>
</dbReference>
<dbReference type="KEGG" id="vg:28800875"/>
<reference evidence="2 3" key="1">
    <citation type="journal article" date="2015" name="Sci. Rep.">
        <title>Bacteriophages of wastewater foaming-associated filamentous Gordonia reduce host levels in raw activated sludge.</title>
        <authorList>
            <person name="Liu M."/>
            <person name="Gill J.J."/>
            <person name="Young R."/>
            <person name="Summer E.J."/>
        </authorList>
    </citation>
    <scope>NUCLEOTIDE SEQUENCE [LARGE SCALE GENOMIC DNA]</scope>
</reference>
<feature type="coiled-coil region" evidence="1">
    <location>
        <begin position="19"/>
        <end position="53"/>
    </location>
</feature>
<dbReference type="OrthoDB" id="41135at10239"/>
<evidence type="ECO:0000256" key="1">
    <source>
        <dbReference type="SAM" id="Coils"/>
    </source>
</evidence>
<organism evidence="2 3">
    <name type="scientific">Gordonia phage Gsput1</name>
    <dbReference type="NCBI Taxonomy" id="1622193"/>
    <lineage>
        <taxon>Viruses</taxon>
        <taxon>Duplodnaviria</taxon>
        <taxon>Heunggongvirae</taxon>
        <taxon>Uroviricota</taxon>
        <taxon>Caudoviricetes</taxon>
        <taxon>Ruthgordonvirinae</taxon>
        <taxon>Gesputvirus</taxon>
        <taxon>Gesputvirus gsput1</taxon>
    </lineage>
</organism>
<evidence type="ECO:0000313" key="3">
    <source>
        <dbReference type="Proteomes" id="UP000033018"/>
    </source>
</evidence>
<dbReference type="GeneID" id="28800875"/>